<evidence type="ECO:0000313" key="3">
    <source>
        <dbReference type="EMBL" id="KAL0860199.1"/>
    </source>
</evidence>
<dbReference type="CDD" id="cd01650">
    <property type="entry name" value="RT_nLTR_like"/>
    <property type="match status" value="1"/>
</dbReference>
<gene>
    <name evidence="3" type="ORF">ABMA27_010506</name>
</gene>
<accession>A0ABR3H5V6</accession>
<protein>
    <recommendedName>
        <fullName evidence="2">Reverse transcriptase domain-containing protein</fullName>
    </recommendedName>
</protein>
<reference evidence="3 4" key="1">
    <citation type="submission" date="2024-06" db="EMBL/GenBank/DDBJ databases">
        <title>A chromosome-level genome assembly of beet webworm, Loxostege sticticalis.</title>
        <authorList>
            <person name="Zhang Y."/>
        </authorList>
    </citation>
    <scope>NUCLEOTIDE SEQUENCE [LARGE SCALE GENOMIC DNA]</scope>
    <source>
        <strain evidence="3">AQ026</strain>
        <tissue evidence="3">Whole body</tissue>
    </source>
</reference>
<feature type="region of interest" description="Disordered" evidence="1">
    <location>
        <begin position="152"/>
        <end position="176"/>
    </location>
</feature>
<name>A0ABR3H5V6_LOXSC</name>
<organism evidence="3 4">
    <name type="scientific">Loxostege sticticalis</name>
    <name type="common">Beet webworm moth</name>
    <dbReference type="NCBI Taxonomy" id="481309"/>
    <lineage>
        <taxon>Eukaryota</taxon>
        <taxon>Metazoa</taxon>
        <taxon>Ecdysozoa</taxon>
        <taxon>Arthropoda</taxon>
        <taxon>Hexapoda</taxon>
        <taxon>Insecta</taxon>
        <taxon>Pterygota</taxon>
        <taxon>Neoptera</taxon>
        <taxon>Endopterygota</taxon>
        <taxon>Lepidoptera</taxon>
        <taxon>Glossata</taxon>
        <taxon>Ditrysia</taxon>
        <taxon>Pyraloidea</taxon>
        <taxon>Crambidae</taxon>
        <taxon>Pyraustinae</taxon>
        <taxon>Loxostege</taxon>
    </lineage>
</organism>
<comment type="caution">
    <text evidence="3">The sequence shown here is derived from an EMBL/GenBank/DDBJ whole genome shotgun (WGS) entry which is preliminary data.</text>
</comment>
<evidence type="ECO:0000313" key="4">
    <source>
        <dbReference type="Proteomes" id="UP001549920"/>
    </source>
</evidence>
<dbReference type="InterPro" id="IPR000477">
    <property type="entry name" value="RT_dom"/>
</dbReference>
<keyword evidence="4" id="KW-1185">Reference proteome</keyword>
<dbReference type="PROSITE" id="PS50878">
    <property type="entry name" value="RT_POL"/>
    <property type="match status" value="1"/>
</dbReference>
<proteinExistence type="predicted"/>
<feature type="compositionally biased region" description="Low complexity" evidence="1">
    <location>
        <begin position="158"/>
        <end position="175"/>
    </location>
</feature>
<evidence type="ECO:0000256" key="1">
    <source>
        <dbReference type="SAM" id="MobiDB-lite"/>
    </source>
</evidence>
<dbReference type="Pfam" id="PF00078">
    <property type="entry name" value="RVT_1"/>
    <property type="match status" value="1"/>
</dbReference>
<evidence type="ECO:0000259" key="2">
    <source>
        <dbReference type="PROSITE" id="PS50878"/>
    </source>
</evidence>
<dbReference type="EMBL" id="JBEUOH010000026">
    <property type="protein sequence ID" value="KAL0860199.1"/>
    <property type="molecule type" value="Genomic_DNA"/>
</dbReference>
<dbReference type="InterPro" id="IPR043502">
    <property type="entry name" value="DNA/RNA_pol_sf"/>
</dbReference>
<dbReference type="Proteomes" id="UP001549920">
    <property type="component" value="Unassembled WGS sequence"/>
</dbReference>
<sequence>MNVEQSVSFFYSSLNNIIDKHVPCKVVNDKNKNPPWYTASLKKVLAEKAKYLRKYKIYGNLSDLQTFELLSNRAILLETRCYNDYMNRIENSIPTNPKSFWTYVGSKGKSQSIPSVMTYGDIKATNGDEICSSFANYFQSQFLSPQTAPAVAVDGRDTNSTSTSSGTPLSGDTSSASQCNIGTVKISEQQVLKMLKSLDINKSAGPDNIPPILITKCAGSLSLPLTLLFQKSIDESCVPGIWKSAFITPVHKKGAKSVVENYRPISKLCIFAKVFEKIVYDATYSAIAPSFSEEQHGFLRGRSTISNLVLFNEYVSAAMEGGGQVDCIYTDYSKAFDRIDHSILLDKIYSAGIHGDLFRWFSSYITNRSQAVVTKGYTSQWLPIPSGVPQGSLLGPLLFVIFINDIKFYLKNSKIFLFADDMKIAHQIRCPTDAKSLSSDLTSLVNYCALNKLDLNVSKCFVMTFSRKPSAILFKYAIDNHILKRVHNTKDLGVIHDDKLLFDKHIESIISRANRALGFVIRSSYNFQRAKTIKLLYCAFVRSILEYGSQVWNPKYSCYVDRIERIQARFLRYLQFKFSTYDKVYLDRCKRHHLLPLEMRRELADAVYYLKILNGSVDCPELVSSISFPVPSFSQRQPKSFFIAPFQTNYRQNSYLLRAPRTLNTLAVKHDFDVFNISVNSFKKIYNDGFFGSRI</sequence>
<feature type="domain" description="Reverse transcriptase" evidence="2">
    <location>
        <begin position="231"/>
        <end position="478"/>
    </location>
</feature>
<dbReference type="SUPFAM" id="SSF56672">
    <property type="entry name" value="DNA/RNA polymerases"/>
    <property type="match status" value="1"/>
</dbReference>
<dbReference type="PANTHER" id="PTHR33332">
    <property type="entry name" value="REVERSE TRANSCRIPTASE DOMAIN-CONTAINING PROTEIN"/>
    <property type="match status" value="1"/>
</dbReference>